<dbReference type="AlphaFoldDB" id="A0A7Y0LBQ5"/>
<keyword evidence="2" id="KW-1185">Reference proteome</keyword>
<protein>
    <submittedName>
        <fullName evidence="1">Uncharacterized protein</fullName>
    </submittedName>
</protein>
<evidence type="ECO:0000313" key="1">
    <source>
        <dbReference type="EMBL" id="NMP30766.1"/>
    </source>
</evidence>
<organism evidence="1 2">
    <name type="scientific">Thalassotalea algicola</name>
    <dbReference type="NCBI Taxonomy" id="2716224"/>
    <lineage>
        <taxon>Bacteria</taxon>
        <taxon>Pseudomonadati</taxon>
        <taxon>Pseudomonadota</taxon>
        <taxon>Gammaproteobacteria</taxon>
        <taxon>Alteromonadales</taxon>
        <taxon>Colwelliaceae</taxon>
        <taxon>Thalassotalea</taxon>
    </lineage>
</organism>
<dbReference type="RefSeq" id="WP_169074044.1">
    <property type="nucleotide sequence ID" value="NZ_JABBXH010000001.1"/>
</dbReference>
<accession>A0A7Y0LBQ5</accession>
<gene>
    <name evidence="1" type="ORF">HII17_04250</name>
</gene>
<dbReference type="Proteomes" id="UP000568664">
    <property type="component" value="Unassembled WGS sequence"/>
</dbReference>
<dbReference type="EMBL" id="JABBXH010000001">
    <property type="protein sequence ID" value="NMP30766.1"/>
    <property type="molecule type" value="Genomic_DNA"/>
</dbReference>
<comment type="caution">
    <text evidence="1">The sequence shown here is derived from an EMBL/GenBank/DDBJ whole genome shotgun (WGS) entry which is preliminary data.</text>
</comment>
<sequence>MQKSEFLERVDSYFRRKRVERWSLSVLSVTCLLTAFEIQPISNFIINSWSFSKDVFLIIGGLSGGAAIKTWLETGSMYLLHSAKDIINGENDI</sequence>
<evidence type="ECO:0000313" key="2">
    <source>
        <dbReference type="Proteomes" id="UP000568664"/>
    </source>
</evidence>
<proteinExistence type="predicted"/>
<name>A0A7Y0LBQ5_9GAMM</name>
<reference evidence="1 2" key="1">
    <citation type="submission" date="2020-04" db="EMBL/GenBank/DDBJ databases">
        <title>Thalassotalea sp. M1531, isolated from the surface of marine red alga.</title>
        <authorList>
            <person name="Pang L."/>
            <person name="Lu D.-C."/>
        </authorList>
    </citation>
    <scope>NUCLEOTIDE SEQUENCE [LARGE SCALE GENOMIC DNA]</scope>
    <source>
        <strain evidence="1 2">M1531</strain>
    </source>
</reference>